<keyword evidence="3" id="KW-0547">Nucleotide-binding</keyword>
<dbReference type="GO" id="GO:0016887">
    <property type="term" value="F:ATP hydrolysis activity"/>
    <property type="evidence" value="ECO:0007669"/>
    <property type="project" value="InterPro"/>
</dbReference>
<dbReference type="InterPro" id="IPR017871">
    <property type="entry name" value="ABC_transporter-like_CS"/>
</dbReference>
<comment type="similarity">
    <text evidence="1">Belongs to the ABC transporter superfamily.</text>
</comment>
<dbReference type="PANTHER" id="PTHR43869">
    <property type="entry name" value="GLYCINE BETAINE/PROLINE BETAINE TRANSPORT SYSTEM ATP-BINDING PROTEIN PROV"/>
    <property type="match status" value="1"/>
</dbReference>
<organism evidence="9 10">
    <name type="scientific">Mariniphaga anaerophila</name>
    <dbReference type="NCBI Taxonomy" id="1484053"/>
    <lineage>
        <taxon>Bacteria</taxon>
        <taxon>Pseudomonadati</taxon>
        <taxon>Bacteroidota</taxon>
        <taxon>Bacteroidia</taxon>
        <taxon>Marinilabiliales</taxon>
        <taxon>Prolixibacteraceae</taxon>
        <taxon>Mariniphaga</taxon>
    </lineage>
</organism>
<dbReference type="CDD" id="cd03294">
    <property type="entry name" value="ABC_Pro_Gly_Betaine"/>
    <property type="match status" value="1"/>
</dbReference>
<dbReference type="GO" id="GO:0005524">
    <property type="term" value="F:ATP binding"/>
    <property type="evidence" value="ECO:0007669"/>
    <property type="project" value="UniProtKB-KW"/>
</dbReference>
<keyword evidence="5" id="KW-0029">Amino-acid transport</keyword>
<dbReference type="OrthoDB" id="9782239at2"/>
<dbReference type="InterPro" id="IPR003593">
    <property type="entry name" value="AAA+_ATPase"/>
</dbReference>
<keyword evidence="6" id="KW-0129">CBS domain</keyword>
<evidence type="ECO:0000313" key="9">
    <source>
        <dbReference type="EMBL" id="SHF23756.1"/>
    </source>
</evidence>
<dbReference type="SUPFAM" id="SSF52540">
    <property type="entry name" value="P-loop containing nucleoside triphosphate hydrolases"/>
    <property type="match status" value="1"/>
</dbReference>
<protein>
    <submittedName>
        <fullName evidence="9">Glycine betaine/proline transport system ATP-binding protein</fullName>
    </submittedName>
</protein>
<evidence type="ECO:0000256" key="4">
    <source>
        <dbReference type="ARBA" id="ARBA00022840"/>
    </source>
</evidence>
<dbReference type="FunFam" id="3.40.50.300:FF:000201">
    <property type="entry name" value="Glycine betaine/L-proline ABC transporter ATP-binding protein"/>
    <property type="match status" value="1"/>
</dbReference>
<evidence type="ECO:0000259" key="8">
    <source>
        <dbReference type="PROSITE" id="PS51371"/>
    </source>
</evidence>
<dbReference type="InterPro" id="IPR000644">
    <property type="entry name" value="CBS_dom"/>
</dbReference>
<proteinExistence type="inferred from homology"/>
<reference evidence="9 10" key="1">
    <citation type="submission" date="2016-11" db="EMBL/GenBank/DDBJ databases">
        <authorList>
            <person name="Jaros S."/>
            <person name="Januszkiewicz K."/>
            <person name="Wedrychowicz H."/>
        </authorList>
    </citation>
    <scope>NUCLEOTIDE SEQUENCE [LARGE SCALE GENOMIC DNA]</scope>
    <source>
        <strain evidence="9 10">DSM 26910</strain>
    </source>
</reference>
<evidence type="ECO:0000256" key="1">
    <source>
        <dbReference type="ARBA" id="ARBA00005417"/>
    </source>
</evidence>
<accession>A0A1M5A1F9</accession>
<keyword evidence="4 9" id="KW-0067">ATP-binding</keyword>
<dbReference type="Gene3D" id="3.10.580.10">
    <property type="entry name" value="CBS-domain"/>
    <property type="match status" value="1"/>
</dbReference>
<dbReference type="NCBIfam" id="TIGR01186">
    <property type="entry name" value="proV"/>
    <property type="match status" value="1"/>
</dbReference>
<dbReference type="GO" id="GO:0031460">
    <property type="term" value="P:glycine betaine transport"/>
    <property type="evidence" value="ECO:0007669"/>
    <property type="project" value="InterPro"/>
</dbReference>
<dbReference type="SMART" id="SM00116">
    <property type="entry name" value="CBS"/>
    <property type="match status" value="2"/>
</dbReference>
<dbReference type="STRING" id="1484053.SAMN05444274_104133"/>
<feature type="domain" description="ABC transporter" evidence="7">
    <location>
        <begin position="35"/>
        <end position="271"/>
    </location>
</feature>
<dbReference type="PANTHER" id="PTHR43869:SF1">
    <property type="entry name" value="GLYCINE BETAINE_PROLINE BETAINE TRANSPORT SYSTEM ATP-BINDING PROTEIN PROV"/>
    <property type="match status" value="1"/>
</dbReference>
<gene>
    <name evidence="9" type="ORF">SAMN05444274_104133</name>
</gene>
<dbReference type="InterPro" id="IPR027417">
    <property type="entry name" value="P-loop_NTPase"/>
</dbReference>
<dbReference type="Pfam" id="PF00005">
    <property type="entry name" value="ABC_tran"/>
    <property type="match status" value="1"/>
</dbReference>
<dbReference type="InterPro" id="IPR003439">
    <property type="entry name" value="ABC_transporter-like_ATP-bd"/>
</dbReference>
<dbReference type="AlphaFoldDB" id="A0A1M5A1F9"/>
<evidence type="ECO:0000313" key="10">
    <source>
        <dbReference type="Proteomes" id="UP000184164"/>
    </source>
</evidence>
<name>A0A1M5A1F9_9BACT</name>
<dbReference type="InterPro" id="IPR051921">
    <property type="entry name" value="ABC_osmolyte_uptake_ATP-bind"/>
</dbReference>
<evidence type="ECO:0000256" key="5">
    <source>
        <dbReference type="ARBA" id="ARBA00022970"/>
    </source>
</evidence>
<dbReference type="PROSITE" id="PS51371">
    <property type="entry name" value="CBS"/>
    <property type="match status" value="1"/>
</dbReference>
<feature type="domain" description="CBS" evidence="8">
    <location>
        <begin position="348"/>
        <end position="405"/>
    </location>
</feature>
<dbReference type="PROSITE" id="PS50893">
    <property type="entry name" value="ABC_TRANSPORTER_2"/>
    <property type="match status" value="1"/>
</dbReference>
<dbReference type="GO" id="GO:0006970">
    <property type="term" value="P:response to osmotic stress"/>
    <property type="evidence" value="ECO:0007669"/>
    <property type="project" value="UniProtKB-ARBA"/>
</dbReference>
<dbReference type="SMART" id="SM00382">
    <property type="entry name" value="AAA"/>
    <property type="match status" value="1"/>
</dbReference>
<dbReference type="PROSITE" id="PS00211">
    <property type="entry name" value="ABC_TRANSPORTER_1"/>
    <property type="match status" value="1"/>
</dbReference>
<dbReference type="RefSeq" id="WP_073001124.1">
    <property type="nucleotide sequence ID" value="NZ_FQUM01000004.1"/>
</dbReference>
<dbReference type="Pfam" id="PF00571">
    <property type="entry name" value="CBS"/>
    <property type="match status" value="1"/>
</dbReference>
<evidence type="ECO:0000259" key="7">
    <source>
        <dbReference type="PROSITE" id="PS50893"/>
    </source>
</evidence>
<dbReference type="InterPro" id="IPR005892">
    <property type="entry name" value="Gly-betaine_transp_ATP-bd"/>
</dbReference>
<evidence type="ECO:0000256" key="2">
    <source>
        <dbReference type="ARBA" id="ARBA00022448"/>
    </source>
</evidence>
<dbReference type="Proteomes" id="UP000184164">
    <property type="component" value="Unassembled WGS sequence"/>
</dbReference>
<sequence>MTEKSKKNIKLKVEDLTLIFGKRKKEALALLNKGVSKEEILRKTKCTVGVNKASFEVREGEIFVIMGLSGSGKSTLIRCLNRLNEPTAGKVFFDGHDITREGNKELLETRRHEMSMVFQKFGLLPHKTILENAAFGLELRGEPKAEREKKALDALETVGLKGYEDQYPAAMSGGMQQRVGLARALANDPAVLLMDEAFSALDPLIKSDMQDELLQIQDKLRKTIVFITHDLDEAIKIGDRIVIMKDGIIEQIGTAEEILTNPASEYVEAFVEKVDRKTIITAETLMFNKPTLIQLAKDGPKGAIRKMRTAGMDALPVEDENRKFLGYVWLKDTLKLAEAKETSVSKALRTDVPSVYKDYTVEEMLPLISNHRYPLAVVDEKSGKLLGLVAQTSLIIEATRYGDEEVNELIEKANDI</sequence>
<dbReference type="SUPFAM" id="SSF54631">
    <property type="entry name" value="CBS-domain pair"/>
    <property type="match status" value="1"/>
</dbReference>
<evidence type="ECO:0000256" key="6">
    <source>
        <dbReference type="PROSITE-ProRule" id="PRU00703"/>
    </source>
</evidence>
<dbReference type="Gene3D" id="3.40.50.300">
    <property type="entry name" value="P-loop containing nucleotide triphosphate hydrolases"/>
    <property type="match status" value="1"/>
</dbReference>
<keyword evidence="10" id="KW-1185">Reference proteome</keyword>
<dbReference type="InterPro" id="IPR046342">
    <property type="entry name" value="CBS_dom_sf"/>
</dbReference>
<evidence type="ECO:0000256" key="3">
    <source>
        <dbReference type="ARBA" id="ARBA00022741"/>
    </source>
</evidence>
<dbReference type="EMBL" id="FQUM01000004">
    <property type="protein sequence ID" value="SHF23756.1"/>
    <property type="molecule type" value="Genomic_DNA"/>
</dbReference>
<keyword evidence="2" id="KW-0813">Transport</keyword>
<dbReference type="GO" id="GO:0006865">
    <property type="term" value="P:amino acid transport"/>
    <property type="evidence" value="ECO:0007669"/>
    <property type="project" value="UniProtKB-KW"/>
</dbReference>
<dbReference type="GO" id="GO:0016020">
    <property type="term" value="C:membrane"/>
    <property type="evidence" value="ECO:0007669"/>
    <property type="project" value="InterPro"/>
</dbReference>